<organism evidence="1 2">
    <name type="scientific">Shewanella psychrophila</name>
    <dbReference type="NCBI Taxonomy" id="225848"/>
    <lineage>
        <taxon>Bacteria</taxon>
        <taxon>Pseudomonadati</taxon>
        <taxon>Pseudomonadota</taxon>
        <taxon>Gammaproteobacteria</taxon>
        <taxon>Alteromonadales</taxon>
        <taxon>Shewanellaceae</taxon>
        <taxon>Shewanella</taxon>
    </lineage>
</organism>
<gene>
    <name evidence="1" type="ORF">Sps_03215</name>
</gene>
<protein>
    <recommendedName>
        <fullName evidence="3">Outer membrane protein beta-barrel domain</fullName>
    </recommendedName>
</protein>
<evidence type="ECO:0000313" key="1">
    <source>
        <dbReference type="EMBL" id="AQS38357.1"/>
    </source>
</evidence>
<proteinExistence type="predicted"/>
<evidence type="ECO:0008006" key="3">
    <source>
        <dbReference type="Google" id="ProtNLM"/>
    </source>
</evidence>
<dbReference type="EMBL" id="CP014782">
    <property type="protein sequence ID" value="AQS38357.1"/>
    <property type="molecule type" value="Genomic_DNA"/>
</dbReference>
<reference evidence="1 2" key="1">
    <citation type="submission" date="2016-03" db="EMBL/GenBank/DDBJ databases">
        <title>Complete genome sequence of Shewanella psychrophila WP2, a deep sea bacterium isolated from west Pacific sediment.</title>
        <authorList>
            <person name="Xu G."/>
            <person name="Jian H."/>
        </authorList>
    </citation>
    <scope>NUCLEOTIDE SEQUENCE [LARGE SCALE GENOMIC DNA]</scope>
    <source>
        <strain evidence="1 2">WP2</strain>
    </source>
</reference>
<dbReference type="KEGG" id="spsw:Sps_03215"/>
<dbReference type="Gene3D" id="2.40.160.20">
    <property type="match status" value="1"/>
</dbReference>
<name>A0A1S6HS34_9GAMM</name>
<dbReference type="OrthoDB" id="6259873at2"/>
<dbReference type="RefSeq" id="WP_077753412.1">
    <property type="nucleotide sequence ID" value="NZ_CP014782.1"/>
</dbReference>
<accession>A0A1S6HS34</accession>
<evidence type="ECO:0000313" key="2">
    <source>
        <dbReference type="Proteomes" id="UP000189545"/>
    </source>
</evidence>
<dbReference type="Proteomes" id="UP000189545">
    <property type="component" value="Chromosome"/>
</dbReference>
<keyword evidence="2" id="KW-1185">Reference proteome</keyword>
<sequence length="239" mass="27534">MNTTHNRAQSCPWILNANNWIKQDKRTETKSLRHKSPQAKKRPLRSSCLVFFCCILVWQYQAKADDTAPQEWQDVSVNNPALHSQYPASDINSYAQPISIKHIQDPQWQLLFESLTLGGEYLLFQHTLHYLDKPSDLRRQITASHQYLGWGAKIGKSIELAPRLSAFFHTGAFNWSRDHDSSSTHRELSHSQDTGTSPYAGVELTYLLSPSSAIQFKCDHFELEDIPIDRIQIHFSHQF</sequence>
<dbReference type="AlphaFoldDB" id="A0A1S6HS34"/>